<feature type="signal peptide" evidence="1">
    <location>
        <begin position="1"/>
        <end position="30"/>
    </location>
</feature>
<name>A0ABU1V175_9GAMM</name>
<evidence type="ECO:0000256" key="1">
    <source>
        <dbReference type="SAM" id="SignalP"/>
    </source>
</evidence>
<comment type="caution">
    <text evidence="2">The sequence shown here is derived from an EMBL/GenBank/DDBJ whole genome shotgun (WGS) entry which is preliminary data.</text>
</comment>
<dbReference type="Pfam" id="PF07586">
    <property type="entry name" value="HXXSHH"/>
    <property type="match status" value="1"/>
</dbReference>
<feature type="chain" id="PRO_5047061651" description="Tat pathway signal protein" evidence="1">
    <location>
        <begin position="31"/>
        <end position="443"/>
    </location>
</feature>
<accession>A0ABU1V175</accession>
<dbReference type="InterPro" id="IPR011447">
    <property type="entry name" value="DUF1552"/>
</dbReference>
<keyword evidence="1" id="KW-0732">Signal</keyword>
<reference evidence="2 3" key="1">
    <citation type="submission" date="2023-07" db="EMBL/GenBank/DDBJ databases">
        <title>Sorghum-associated microbial communities from plants grown in Nebraska, USA.</title>
        <authorList>
            <person name="Schachtman D."/>
        </authorList>
    </citation>
    <scope>NUCLEOTIDE SEQUENCE [LARGE SCALE GENOMIC DNA]</scope>
    <source>
        <strain evidence="2 3">BE190</strain>
    </source>
</reference>
<protein>
    <recommendedName>
        <fullName evidence="4">Tat pathway signal protein</fullName>
    </recommendedName>
</protein>
<dbReference type="RefSeq" id="WP_310073993.1">
    <property type="nucleotide sequence ID" value="NZ_JAVDVX010000005.1"/>
</dbReference>
<evidence type="ECO:0000313" key="2">
    <source>
        <dbReference type="EMBL" id="MDR7091103.1"/>
    </source>
</evidence>
<proteinExistence type="predicted"/>
<evidence type="ECO:0008006" key="4">
    <source>
        <dbReference type="Google" id="ProtNLM"/>
    </source>
</evidence>
<evidence type="ECO:0000313" key="3">
    <source>
        <dbReference type="Proteomes" id="UP001253595"/>
    </source>
</evidence>
<sequence>MKRRSLLKAIAAGSLAMTPLATMLARSAMAAEVQRIRTLFIYHPNGCVPDVFFPRAGALANASFPAMTSPLQAVANQLVFLDGIGYEGQANTHEGGALKCLTGVASSSAGASSIEVQMGREDWANRASSGITRPSVQMGVGTKWGSDTSKRISYDNGTSLHPVDDPRILYPQLFGGTNNGVDANQIQVLARAREDLNRLSTQLGSIERERLDQHVAALDVLEQRLNSASMGGCLDVSTSIKPRVDAIVGGEEQALWATQVLANISAIQQDIAVATLSCGITRSMAFMYGVPVSPIVVPGTGTGDHDLSHQDAAAHTTSKVWWMGQIRQFIQKLAATPDVNGSLLDNTIICTVSDLGHGNYHNHHRIPMFLAGGKNAGLITGRSVDLRPLGEVNKRWGDQTSTQGGVNHTNVLMTIAEKAGYRNVVMPTANGRINNVWVNGTGL</sequence>
<gene>
    <name evidence="2" type="ORF">J2X05_003129</name>
</gene>
<organism evidence="2 3">
    <name type="scientific">Cellvibrio fibrivorans</name>
    <dbReference type="NCBI Taxonomy" id="126350"/>
    <lineage>
        <taxon>Bacteria</taxon>
        <taxon>Pseudomonadati</taxon>
        <taxon>Pseudomonadota</taxon>
        <taxon>Gammaproteobacteria</taxon>
        <taxon>Cellvibrionales</taxon>
        <taxon>Cellvibrionaceae</taxon>
        <taxon>Cellvibrio</taxon>
    </lineage>
</organism>
<dbReference type="EMBL" id="JAVDVX010000005">
    <property type="protein sequence ID" value="MDR7091103.1"/>
    <property type="molecule type" value="Genomic_DNA"/>
</dbReference>
<dbReference type="Proteomes" id="UP001253595">
    <property type="component" value="Unassembled WGS sequence"/>
</dbReference>
<keyword evidence="3" id="KW-1185">Reference proteome</keyword>